<proteinExistence type="predicted"/>
<protein>
    <submittedName>
        <fullName evidence="1">Uncharacterized protein</fullName>
    </submittedName>
</protein>
<organism evidence="1 2">
    <name type="scientific">Zea mays</name>
    <name type="common">Maize</name>
    <dbReference type="NCBI Taxonomy" id="4577"/>
    <lineage>
        <taxon>Eukaryota</taxon>
        <taxon>Viridiplantae</taxon>
        <taxon>Streptophyta</taxon>
        <taxon>Embryophyta</taxon>
        <taxon>Tracheophyta</taxon>
        <taxon>Spermatophyta</taxon>
        <taxon>Magnoliopsida</taxon>
        <taxon>Liliopsida</taxon>
        <taxon>Poales</taxon>
        <taxon>Poaceae</taxon>
        <taxon>PACMAD clade</taxon>
        <taxon>Panicoideae</taxon>
        <taxon>Andropogonodae</taxon>
        <taxon>Andropogoneae</taxon>
        <taxon>Tripsacinae</taxon>
        <taxon>Zea</taxon>
    </lineage>
</organism>
<sequence>MATIKLHSYL</sequence>
<dbReference type="EMBL" id="NCVQ01000002">
    <property type="protein sequence ID" value="PWZ44699.1"/>
    <property type="molecule type" value="Genomic_DNA"/>
</dbReference>
<gene>
    <name evidence="1" type="ORF">Zm00014a_037992</name>
</gene>
<accession>A0A3L6G9Z0</accession>
<name>A0A3L6G9Z0_MAIZE</name>
<evidence type="ECO:0000313" key="2">
    <source>
        <dbReference type="Proteomes" id="UP000251960"/>
    </source>
</evidence>
<reference evidence="1 2" key="1">
    <citation type="journal article" date="2018" name="Nat. Genet.">
        <title>Extensive intraspecific gene order and gene structural variations between Mo17 and other maize genomes.</title>
        <authorList>
            <person name="Sun S."/>
            <person name="Zhou Y."/>
            <person name="Chen J."/>
            <person name="Shi J."/>
            <person name="Zhao H."/>
            <person name="Zhao H."/>
            <person name="Song W."/>
            <person name="Zhang M."/>
            <person name="Cui Y."/>
            <person name="Dong X."/>
            <person name="Liu H."/>
            <person name="Ma X."/>
            <person name="Jiao Y."/>
            <person name="Wang B."/>
            <person name="Wei X."/>
            <person name="Stein J.C."/>
            <person name="Glaubitz J.C."/>
            <person name="Lu F."/>
            <person name="Yu G."/>
            <person name="Liang C."/>
            <person name="Fengler K."/>
            <person name="Li B."/>
            <person name="Rafalski A."/>
            <person name="Schnable P.S."/>
            <person name="Ware D.H."/>
            <person name="Buckler E.S."/>
            <person name="Lai J."/>
        </authorList>
    </citation>
    <scope>NUCLEOTIDE SEQUENCE [LARGE SCALE GENOMIC DNA]</scope>
    <source>
        <strain evidence="2">cv. Missouri 17</strain>
        <tissue evidence="1">Seedling</tissue>
    </source>
</reference>
<dbReference type="Proteomes" id="UP000251960">
    <property type="component" value="Chromosome 10"/>
</dbReference>
<comment type="caution">
    <text evidence="1">The sequence shown here is derived from an EMBL/GenBank/DDBJ whole genome shotgun (WGS) entry which is preliminary data.</text>
</comment>
<evidence type="ECO:0000313" key="1">
    <source>
        <dbReference type="EMBL" id="PWZ44699.1"/>
    </source>
</evidence>